<dbReference type="Pfam" id="PF03861">
    <property type="entry name" value="ANTAR"/>
    <property type="match status" value="1"/>
</dbReference>
<protein>
    <submittedName>
        <fullName evidence="6">Transcription antitermination regulator</fullName>
    </submittedName>
</protein>
<comment type="caution">
    <text evidence="6">The sequence shown here is derived from an EMBL/GenBank/DDBJ whole genome shotgun (WGS) entry which is preliminary data.</text>
</comment>
<dbReference type="InterPro" id="IPR012074">
    <property type="entry name" value="GAF_ANTAR"/>
</dbReference>
<dbReference type="EMBL" id="BOMS01000045">
    <property type="protein sequence ID" value="GIE67276.1"/>
    <property type="molecule type" value="Genomic_DNA"/>
</dbReference>
<dbReference type="Gene3D" id="3.30.450.40">
    <property type="match status" value="1"/>
</dbReference>
<dbReference type="InterPro" id="IPR003018">
    <property type="entry name" value="GAF"/>
</dbReference>
<evidence type="ECO:0000313" key="6">
    <source>
        <dbReference type="EMBL" id="GIE67276.1"/>
    </source>
</evidence>
<sequence>MPPRPGRSDNEGFGAPLVAQIGWHPMTSDTAGQPRWLAEFQELLLTTGTLQQFLQEAATRTVAAMAGVSCGITVRTTVEQYTIASSDAYASGIDQIQYHHGEGPCLDAITTGVIHPIPDLARETRWPRFTAAALDRGVRSSLSLPVGGADPVGAINLYARSPRAFAAAQRAQAIAFTSTITGAITLAIQLAQQQQLSADLLQALETRAVIDQAIGVLMARQRCTPAEALRILRRASQDRNVKLRAIAANIVTGISGTPPAHARFHPR</sequence>
<keyword evidence="2" id="KW-0418">Kinase</keyword>
<accession>A0ABQ4B991</accession>
<evidence type="ECO:0000256" key="3">
    <source>
        <dbReference type="ARBA" id="ARBA00023015"/>
    </source>
</evidence>
<gene>
    <name evidence="6" type="ORF">Apa02nite_033840</name>
</gene>
<name>A0ABQ4B991_9ACTN</name>
<evidence type="ECO:0000256" key="1">
    <source>
        <dbReference type="ARBA" id="ARBA00022679"/>
    </source>
</evidence>
<dbReference type="SUPFAM" id="SSF55781">
    <property type="entry name" value="GAF domain-like"/>
    <property type="match status" value="1"/>
</dbReference>
<dbReference type="InterPro" id="IPR011006">
    <property type="entry name" value="CheY-like_superfamily"/>
</dbReference>
<dbReference type="Pfam" id="PF13185">
    <property type="entry name" value="GAF_2"/>
    <property type="match status" value="1"/>
</dbReference>
<dbReference type="Proteomes" id="UP000624709">
    <property type="component" value="Unassembled WGS sequence"/>
</dbReference>
<proteinExistence type="predicted"/>
<keyword evidence="4" id="KW-0804">Transcription</keyword>
<evidence type="ECO:0000259" key="5">
    <source>
        <dbReference type="PROSITE" id="PS50921"/>
    </source>
</evidence>
<dbReference type="PIRSF" id="PIRSF036625">
    <property type="entry name" value="GAF_ANTAR"/>
    <property type="match status" value="1"/>
</dbReference>
<dbReference type="Gene3D" id="1.10.10.10">
    <property type="entry name" value="Winged helix-like DNA-binding domain superfamily/Winged helix DNA-binding domain"/>
    <property type="match status" value="1"/>
</dbReference>
<dbReference type="PROSITE" id="PS50921">
    <property type="entry name" value="ANTAR"/>
    <property type="match status" value="1"/>
</dbReference>
<dbReference type="SUPFAM" id="SSF52172">
    <property type="entry name" value="CheY-like"/>
    <property type="match status" value="1"/>
</dbReference>
<evidence type="ECO:0000313" key="7">
    <source>
        <dbReference type="Proteomes" id="UP000624709"/>
    </source>
</evidence>
<dbReference type="InterPro" id="IPR036388">
    <property type="entry name" value="WH-like_DNA-bd_sf"/>
</dbReference>
<dbReference type="InterPro" id="IPR029016">
    <property type="entry name" value="GAF-like_dom_sf"/>
</dbReference>
<dbReference type="SMART" id="SM01012">
    <property type="entry name" value="ANTAR"/>
    <property type="match status" value="1"/>
</dbReference>
<evidence type="ECO:0000256" key="2">
    <source>
        <dbReference type="ARBA" id="ARBA00022777"/>
    </source>
</evidence>
<feature type="domain" description="ANTAR" evidence="5">
    <location>
        <begin position="190"/>
        <end position="251"/>
    </location>
</feature>
<reference evidence="6 7" key="1">
    <citation type="submission" date="2021-01" db="EMBL/GenBank/DDBJ databases">
        <title>Whole genome shotgun sequence of Actinoplanes palleronii NBRC 14916.</title>
        <authorList>
            <person name="Komaki H."/>
            <person name="Tamura T."/>
        </authorList>
    </citation>
    <scope>NUCLEOTIDE SEQUENCE [LARGE SCALE GENOMIC DNA]</scope>
    <source>
        <strain evidence="6 7">NBRC 14916</strain>
    </source>
</reference>
<evidence type="ECO:0000256" key="4">
    <source>
        <dbReference type="ARBA" id="ARBA00023163"/>
    </source>
</evidence>
<keyword evidence="3" id="KW-0805">Transcription regulation</keyword>
<keyword evidence="7" id="KW-1185">Reference proteome</keyword>
<dbReference type="InterPro" id="IPR005561">
    <property type="entry name" value="ANTAR"/>
</dbReference>
<keyword evidence="1" id="KW-0808">Transferase</keyword>
<organism evidence="6 7">
    <name type="scientific">Actinoplanes palleronii</name>
    <dbReference type="NCBI Taxonomy" id="113570"/>
    <lineage>
        <taxon>Bacteria</taxon>
        <taxon>Bacillati</taxon>
        <taxon>Actinomycetota</taxon>
        <taxon>Actinomycetes</taxon>
        <taxon>Micromonosporales</taxon>
        <taxon>Micromonosporaceae</taxon>
        <taxon>Actinoplanes</taxon>
    </lineage>
</organism>